<name>A0A2H9P8B6_HUBC1</name>
<dbReference type="InterPro" id="IPR012334">
    <property type="entry name" value="Pectin_lyas_fold"/>
</dbReference>
<feature type="region of interest" description="Disordered" evidence="2">
    <location>
        <begin position="1"/>
        <end position="34"/>
    </location>
</feature>
<dbReference type="Pfam" id="PF13229">
    <property type="entry name" value="Beta_helix"/>
    <property type="match status" value="1"/>
</dbReference>
<dbReference type="PANTHER" id="PTHR22990:SF15">
    <property type="entry name" value="F-BOX ONLY PROTEIN 10"/>
    <property type="match status" value="1"/>
</dbReference>
<keyword evidence="1" id="KW-0677">Repeat</keyword>
<accession>A0A2H9P8B6</accession>
<keyword evidence="3" id="KW-0812">Transmembrane</keyword>
<evidence type="ECO:0008006" key="8">
    <source>
        <dbReference type="Google" id="ProtNLM"/>
    </source>
</evidence>
<protein>
    <recommendedName>
        <fullName evidence="8">Right handed beta helix domain-containing protein</fullName>
    </recommendedName>
</protein>
<feature type="compositionally biased region" description="Basic and acidic residues" evidence="2">
    <location>
        <begin position="10"/>
        <end position="26"/>
    </location>
</feature>
<dbReference type="EMBL" id="PFMG01000044">
    <property type="protein sequence ID" value="PIY99761.1"/>
    <property type="molecule type" value="Genomic_DNA"/>
</dbReference>
<proteinExistence type="predicted"/>
<dbReference type="Proteomes" id="UP000228874">
    <property type="component" value="Unassembled WGS sequence"/>
</dbReference>
<dbReference type="InterPro" id="IPR025491">
    <property type="entry name" value="DUF4382"/>
</dbReference>
<gene>
    <name evidence="6" type="ORF">COY63_01740</name>
</gene>
<dbReference type="InterPro" id="IPR006626">
    <property type="entry name" value="PbH1"/>
</dbReference>
<dbReference type="Pfam" id="PF14321">
    <property type="entry name" value="DUF4382"/>
    <property type="match status" value="1"/>
</dbReference>
<dbReference type="SMART" id="SM00710">
    <property type="entry name" value="PbH1"/>
    <property type="match status" value="6"/>
</dbReference>
<evidence type="ECO:0000259" key="5">
    <source>
        <dbReference type="Pfam" id="PF14321"/>
    </source>
</evidence>
<comment type="caution">
    <text evidence="6">The sequence shown here is derived from an EMBL/GenBank/DDBJ whole genome shotgun (WGS) entry which is preliminary data.</text>
</comment>
<sequence>MEDEFGNFMRSKEQNLKRDKQANPKEKIKKQTKTQRKVSTAINEKCEGIKCWFVEKYDNFKIKGGKPSHLFIAVVLVCLIIVSVIAYSVYSIMSQEEKDAQLTLFFMDGANISQLNITIQKIDIKTDLGFKTVFKGSKIIALQKDNIQISGINISAGNYSGIKLWLDTTSKGILENKSIVPVDVQTKVFVVNFDKIELFTNQSMDLLLDFNLIKLVKQTAEGKIIFVPLDSIKAKQSDELADEENESMTANIVISQKTEIKQNNIKIEKGQPNVTQIKSAAINKTNKITGKTLGITTTTKKEGVCVVADIANSKLYIDNVFNTTIEKDKTTCVNLSEGNYSITVEKGRFGKLVTNVSIKNIYQKDNIPTKPEDAVQCDSCESCNKIIKESNKSQLYIEITKDITSADNCILLKRYNTTIDCNSHKIIGSKQGSAIFVRALQNINITNCEIENFNVGITLSGLREGLIANNKISKNNKQGIYMYLTSNVQVLGNEIFENAGGIFAEQAPIGGKGNIFKDNKIKSNSHYGLALTKELIQNKVINNTITYNGKAGLYIDDSGLNSIVANIICNNTHNDIFHIS</sequence>
<evidence type="ECO:0000259" key="4">
    <source>
        <dbReference type="Pfam" id="PF13229"/>
    </source>
</evidence>
<feature type="transmembrane region" description="Helical" evidence="3">
    <location>
        <begin position="70"/>
        <end position="90"/>
    </location>
</feature>
<reference evidence="7" key="1">
    <citation type="submission" date="2017-09" db="EMBL/GenBank/DDBJ databases">
        <title>Depth-based differentiation of microbial function through sediment-hosted aquifers and enrichment of novel symbionts in the deep terrestrial subsurface.</title>
        <authorList>
            <person name="Probst A.J."/>
            <person name="Ladd B."/>
            <person name="Jarett J.K."/>
            <person name="Geller-Mcgrath D.E."/>
            <person name="Sieber C.M.K."/>
            <person name="Emerson J.B."/>
            <person name="Anantharaman K."/>
            <person name="Thomas B.C."/>
            <person name="Malmstrom R."/>
            <person name="Stieglmeier M."/>
            <person name="Klingl A."/>
            <person name="Woyke T."/>
            <person name="Ryan C.M."/>
            <person name="Banfield J.F."/>
        </authorList>
    </citation>
    <scope>NUCLEOTIDE SEQUENCE [LARGE SCALE GENOMIC DNA]</scope>
</reference>
<dbReference type="AlphaFoldDB" id="A0A2H9P8B6"/>
<feature type="domain" description="DUF4382" evidence="5">
    <location>
        <begin position="100"/>
        <end position="228"/>
    </location>
</feature>
<dbReference type="PANTHER" id="PTHR22990">
    <property type="entry name" value="F-BOX ONLY PROTEIN"/>
    <property type="match status" value="1"/>
</dbReference>
<dbReference type="SUPFAM" id="SSF51126">
    <property type="entry name" value="Pectin lyase-like"/>
    <property type="match status" value="1"/>
</dbReference>
<evidence type="ECO:0000256" key="2">
    <source>
        <dbReference type="SAM" id="MobiDB-lite"/>
    </source>
</evidence>
<keyword evidence="3" id="KW-1133">Transmembrane helix</keyword>
<dbReference type="Gene3D" id="2.160.20.10">
    <property type="entry name" value="Single-stranded right-handed beta-helix, Pectin lyase-like"/>
    <property type="match status" value="1"/>
</dbReference>
<dbReference type="InterPro" id="IPR011050">
    <property type="entry name" value="Pectin_lyase_fold/virulence"/>
</dbReference>
<dbReference type="InterPro" id="IPR051550">
    <property type="entry name" value="SCF-Subunits/Alg-Epimerases"/>
</dbReference>
<evidence type="ECO:0000256" key="1">
    <source>
        <dbReference type="ARBA" id="ARBA00022737"/>
    </source>
</evidence>
<evidence type="ECO:0000256" key="3">
    <source>
        <dbReference type="SAM" id="Phobius"/>
    </source>
</evidence>
<feature type="domain" description="Right handed beta helix" evidence="4">
    <location>
        <begin position="404"/>
        <end position="532"/>
    </location>
</feature>
<organism evidence="6 7">
    <name type="scientific">Huberarchaeum crystalense</name>
    <dbReference type="NCBI Taxonomy" id="2014257"/>
    <lineage>
        <taxon>Archaea</taxon>
        <taxon>Candidatus Huberarchaeota</taxon>
        <taxon>Candidatus Huberarchaeia</taxon>
        <taxon>Candidatus Huberarchaeales</taxon>
        <taxon>Candidatus Huberarchaeaceae</taxon>
        <taxon>Candidatus Huberarchaeum</taxon>
    </lineage>
</organism>
<keyword evidence="3" id="KW-0472">Membrane</keyword>
<evidence type="ECO:0000313" key="6">
    <source>
        <dbReference type="EMBL" id="PIY99761.1"/>
    </source>
</evidence>
<dbReference type="InterPro" id="IPR039448">
    <property type="entry name" value="Beta_helix"/>
</dbReference>
<feature type="non-terminal residue" evidence="6">
    <location>
        <position position="580"/>
    </location>
</feature>
<evidence type="ECO:0000313" key="7">
    <source>
        <dbReference type="Proteomes" id="UP000228874"/>
    </source>
</evidence>